<dbReference type="AlphaFoldDB" id="A0A2U1ML20"/>
<proteinExistence type="predicted"/>
<keyword evidence="2" id="KW-1133">Transmembrane helix</keyword>
<dbReference type="Proteomes" id="UP000245207">
    <property type="component" value="Unassembled WGS sequence"/>
</dbReference>
<keyword evidence="3" id="KW-0547">Nucleotide-binding</keyword>
<dbReference type="OrthoDB" id="1301747at2759"/>
<feature type="region of interest" description="Disordered" evidence="1">
    <location>
        <begin position="1"/>
        <end position="39"/>
    </location>
</feature>
<evidence type="ECO:0000256" key="2">
    <source>
        <dbReference type="SAM" id="Phobius"/>
    </source>
</evidence>
<keyword evidence="3" id="KW-0347">Helicase</keyword>
<comment type="caution">
    <text evidence="3">The sequence shown here is derived from an EMBL/GenBank/DDBJ whole genome shotgun (WGS) entry which is preliminary data.</text>
</comment>
<evidence type="ECO:0000256" key="1">
    <source>
        <dbReference type="SAM" id="MobiDB-lite"/>
    </source>
</evidence>
<dbReference type="EMBL" id="PKPP01004979">
    <property type="protein sequence ID" value="PWA61963.1"/>
    <property type="molecule type" value="Genomic_DNA"/>
</dbReference>
<organism evidence="3 4">
    <name type="scientific">Artemisia annua</name>
    <name type="common">Sweet wormwood</name>
    <dbReference type="NCBI Taxonomy" id="35608"/>
    <lineage>
        <taxon>Eukaryota</taxon>
        <taxon>Viridiplantae</taxon>
        <taxon>Streptophyta</taxon>
        <taxon>Embryophyta</taxon>
        <taxon>Tracheophyta</taxon>
        <taxon>Spermatophyta</taxon>
        <taxon>Magnoliopsida</taxon>
        <taxon>eudicotyledons</taxon>
        <taxon>Gunneridae</taxon>
        <taxon>Pentapetalae</taxon>
        <taxon>asterids</taxon>
        <taxon>campanulids</taxon>
        <taxon>Asterales</taxon>
        <taxon>Asteraceae</taxon>
        <taxon>Asteroideae</taxon>
        <taxon>Anthemideae</taxon>
        <taxon>Artemisiinae</taxon>
        <taxon>Artemisia</taxon>
    </lineage>
</organism>
<keyword evidence="2" id="KW-0472">Membrane</keyword>
<accession>A0A2U1ML20</accession>
<dbReference type="PANTHER" id="PTHR45786:SF74">
    <property type="entry name" value="ATP-DEPENDENT DNA HELICASE"/>
    <property type="match status" value="1"/>
</dbReference>
<keyword evidence="3" id="KW-0378">Hydrolase</keyword>
<keyword evidence="3" id="KW-0067">ATP-binding</keyword>
<sequence>MRNELLNSKTQKGRPRLSFNEVTNRKRTPTPLSAESRQHPKDLSFVFAIPIDLANRKRTPTPLSPESSQQPKAVCSVSAIPIDLTKRRPGRPSKRDISTQHLRHYRLNQLRLRKLFAMFLEYRWIQQFVVVYIRFQQHTYPSKIIFPFYIAYILEMLIGTFIWNNNGPRFRNHTPVKFNLGSTTSKHDAMSHGQSSLLTKNSQKLKSKTVTRQSAHHINFNDAQQDVDTTGERHASVGISKDLRDMLDSINPLVKEFRMAGERIRIKDDQSLKLKLIGTRTRDGRDYNLPTATEVAALIVGDFDETKKKGILFSIDTMAILRGSVNYIPPIWQCNTLCFSLTPRMVIAQIYSLLALRTMMKKTKEHALQLKSILHIAYRKGQMNSL</sequence>
<keyword evidence="2" id="KW-0812">Transmembrane</keyword>
<feature type="compositionally biased region" description="Polar residues" evidence="1">
    <location>
        <begin position="1"/>
        <end position="10"/>
    </location>
</feature>
<feature type="transmembrane region" description="Helical" evidence="2">
    <location>
        <begin position="145"/>
        <end position="163"/>
    </location>
</feature>
<reference evidence="3 4" key="1">
    <citation type="journal article" date="2018" name="Mol. Plant">
        <title>The genome of Artemisia annua provides insight into the evolution of Asteraceae family and artemisinin biosynthesis.</title>
        <authorList>
            <person name="Shen Q."/>
            <person name="Zhang L."/>
            <person name="Liao Z."/>
            <person name="Wang S."/>
            <person name="Yan T."/>
            <person name="Shi P."/>
            <person name="Liu M."/>
            <person name="Fu X."/>
            <person name="Pan Q."/>
            <person name="Wang Y."/>
            <person name="Lv Z."/>
            <person name="Lu X."/>
            <person name="Zhang F."/>
            <person name="Jiang W."/>
            <person name="Ma Y."/>
            <person name="Chen M."/>
            <person name="Hao X."/>
            <person name="Li L."/>
            <person name="Tang Y."/>
            <person name="Lv G."/>
            <person name="Zhou Y."/>
            <person name="Sun X."/>
            <person name="Brodelius P.E."/>
            <person name="Rose J.K.C."/>
            <person name="Tang K."/>
        </authorList>
    </citation>
    <scope>NUCLEOTIDE SEQUENCE [LARGE SCALE GENOMIC DNA]</scope>
    <source>
        <strain evidence="4">cv. Huhao1</strain>
        <tissue evidence="3">Leaf</tissue>
    </source>
</reference>
<evidence type="ECO:0000313" key="3">
    <source>
        <dbReference type="EMBL" id="PWA61963.1"/>
    </source>
</evidence>
<name>A0A2U1ML20_ARTAN</name>
<evidence type="ECO:0000313" key="4">
    <source>
        <dbReference type="Proteomes" id="UP000245207"/>
    </source>
</evidence>
<gene>
    <name evidence="3" type="ORF">CTI12_AA370440</name>
</gene>
<keyword evidence="4" id="KW-1185">Reference proteome</keyword>
<protein>
    <submittedName>
        <fullName evidence="3">PIF1 DNA helicase/replication protein A1-like protein</fullName>
    </submittedName>
</protein>
<dbReference type="STRING" id="35608.A0A2U1ML20"/>
<dbReference type="PANTHER" id="PTHR45786">
    <property type="entry name" value="DNA BINDING PROTEIN-LIKE"/>
    <property type="match status" value="1"/>
</dbReference>
<dbReference type="GO" id="GO:0004386">
    <property type="term" value="F:helicase activity"/>
    <property type="evidence" value="ECO:0007669"/>
    <property type="project" value="UniProtKB-KW"/>
</dbReference>